<evidence type="ECO:0000313" key="3">
    <source>
        <dbReference type="Proteomes" id="UP001597394"/>
    </source>
</evidence>
<dbReference type="Pfam" id="PF13302">
    <property type="entry name" value="Acetyltransf_3"/>
    <property type="match status" value="1"/>
</dbReference>
<name>A0ABW5K966_9FLAO</name>
<gene>
    <name evidence="2" type="ORF">ACFSO8_08315</name>
</gene>
<dbReference type="InterPro" id="IPR051531">
    <property type="entry name" value="N-acetyltransferase"/>
</dbReference>
<keyword evidence="2" id="KW-0808">Transferase</keyword>
<dbReference type="GO" id="GO:0016746">
    <property type="term" value="F:acyltransferase activity"/>
    <property type="evidence" value="ECO:0007669"/>
    <property type="project" value="UniProtKB-KW"/>
</dbReference>
<evidence type="ECO:0000259" key="1">
    <source>
        <dbReference type="PROSITE" id="PS51186"/>
    </source>
</evidence>
<dbReference type="InterPro" id="IPR016181">
    <property type="entry name" value="Acyl_CoA_acyltransferase"/>
</dbReference>
<comment type="caution">
    <text evidence="2">The sequence shown here is derived from an EMBL/GenBank/DDBJ whole genome shotgun (WGS) entry which is preliminary data.</text>
</comment>
<dbReference type="PROSITE" id="PS51186">
    <property type="entry name" value="GNAT"/>
    <property type="match status" value="1"/>
</dbReference>
<dbReference type="PANTHER" id="PTHR43792:SF1">
    <property type="entry name" value="N-ACETYLTRANSFERASE DOMAIN-CONTAINING PROTEIN"/>
    <property type="match status" value="1"/>
</dbReference>
<proteinExistence type="predicted"/>
<dbReference type="InterPro" id="IPR000182">
    <property type="entry name" value="GNAT_dom"/>
</dbReference>
<evidence type="ECO:0000313" key="2">
    <source>
        <dbReference type="EMBL" id="MFD2545462.1"/>
    </source>
</evidence>
<dbReference type="SUPFAM" id="SSF55729">
    <property type="entry name" value="Acyl-CoA N-acyltransferases (Nat)"/>
    <property type="match status" value="1"/>
</dbReference>
<dbReference type="RefSeq" id="WP_255929646.1">
    <property type="nucleotide sequence ID" value="NZ_JANFQP010000002.1"/>
</dbReference>
<dbReference type="PANTHER" id="PTHR43792">
    <property type="entry name" value="GNAT FAMILY, PUTATIVE (AFU_ORTHOLOGUE AFUA_3G00765)-RELATED-RELATED"/>
    <property type="match status" value="1"/>
</dbReference>
<reference evidence="3" key="1">
    <citation type="journal article" date="2019" name="Int. J. Syst. Evol. Microbiol.">
        <title>The Global Catalogue of Microorganisms (GCM) 10K type strain sequencing project: providing services to taxonomists for standard genome sequencing and annotation.</title>
        <authorList>
            <consortium name="The Broad Institute Genomics Platform"/>
            <consortium name="The Broad Institute Genome Sequencing Center for Infectious Disease"/>
            <person name="Wu L."/>
            <person name="Ma J."/>
        </authorList>
    </citation>
    <scope>NUCLEOTIDE SEQUENCE [LARGE SCALE GENOMIC DNA]</scope>
    <source>
        <strain evidence="3">KCTC 52204</strain>
    </source>
</reference>
<organism evidence="2 3">
    <name type="scientific">Kaistella montana</name>
    <dbReference type="NCBI Taxonomy" id="1849733"/>
    <lineage>
        <taxon>Bacteria</taxon>
        <taxon>Pseudomonadati</taxon>
        <taxon>Bacteroidota</taxon>
        <taxon>Flavobacteriia</taxon>
        <taxon>Flavobacteriales</taxon>
        <taxon>Weeksellaceae</taxon>
        <taxon>Chryseobacterium group</taxon>
        <taxon>Kaistella</taxon>
    </lineage>
</organism>
<keyword evidence="3" id="KW-1185">Reference proteome</keyword>
<dbReference type="Gene3D" id="3.40.630.30">
    <property type="match status" value="1"/>
</dbReference>
<accession>A0ABW5K966</accession>
<sequence length="175" mass="19975">MKKLSHLETERLTMCPMSVEDAEFILELYNSPKFIEFIGDRNIKTTEDAANYITQKFLPQYEKLGFGNYLIVRKTDNKKIGSVGIFEREGLDVHDIGFSFLPEFEGNGYGFESASKLLSTAVEEFSLKKISAITSKENISSQKLIEKLGLKFQKMVTLPDDDVELLYYETSTENI</sequence>
<feature type="domain" description="N-acetyltransferase" evidence="1">
    <location>
        <begin position="12"/>
        <end position="173"/>
    </location>
</feature>
<dbReference type="EC" id="2.3.-.-" evidence="2"/>
<keyword evidence="2" id="KW-0012">Acyltransferase</keyword>
<protein>
    <submittedName>
        <fullName evidence="2">GNAT family N-acetyltransferase</fullName>
        <ecNumber evidence="2">2.3.-.-</ecNumber>
    </submittedName>
</protein>
<dbReference type="EMBL" id="JBHULG010000002">
    <property type="protein sequence ID" value="MFD2545462.1"/>
    <property type="molecule type" value="Genomic_DNA"/>
</dbReference>
<dbReference type="Proteomes" id="UP001597394">
    <property type="component" value="Unassembled WGS sequence"/>
</dbReference>